<evidence type="ECO:0000313" key="3">
    <source>
        <dbReference type="Proteomes" id="UP001642260"/>
    </source>
</evidence>
<comment type="caution">
    <text evidence="2">The sequence shown here is derived from an EMBL/GenBank/DDBJ whole genome shotgun (WGS) entry which is preliminary data.</text>
</comment>
<organism evidence="2 3">
    <name type="scientific">Eruca vesicaria subsp. sativa</name>
    <name type="common">Garden rocket</name>
    <name type="synonym">Eruca sativa</name>
    <dbReference type="NCBI Taxonomy" id="29727"/>
    <lineage>
        <taxon>Eukaryota</taxon>
        <taxon>Viridiplantae</taxon>
        <taxon>Streptophyta</taxon>
        <taxon>Embryophyta</taxon>
        <taxon>Tracheophyta</taxon>
        <taxon>Spermatophyta</taxon>
        <taxon>Magnoliopsida</taxon>
        <taxon>eudicotyledons</taxon>
        <taxon>Gunneridae</taxon>
        <taxon>Pentapetalae</taxon>
        <taxon>rosids</taxon>
        <taxon>malvids</taxon>
        <taxon>Brassicales</taxon>
        <taxon>Brassicaceae</taxon>
        <taxon>Brassiceae</taxon>
        <taxon>Eruca</taxon>
    </lineage>
</organism>
<evidence type="ECO:0000259" key="1">
    <source>
        <dbReference type="SMART" id="SM00256"/>
    </source>
</evidence>
<dbReference type="InterPro" id="IPR036047">
    <property type="entry name" value="F-box-like_dom_sf"/>
</dbReference>
<dbReference type="AlphaFoldDB" id="A0ABC8K4J9"/>
<reference evidence="2 3" key="1">
    <citation type="submission" date="2022-03" db="EMBL/GenBank/DDBJ databases">
        <authorList>
            <person name="Macdonald S."/>
            <person name="Ahmed S."/>
            <person name="Newling K."/>
        </authorList>
    </citation>
    <scope>NUCLEOTIDE SEQUENCE [LARGE SCALE GENOMIC DNA]</scope>
</reference>
<dbReference type="CDD" id="cd09917">
    <property type="entry name" value="F-box_SF"/>
    <property type="match status" value="1"/>
</dbReference>
<name>A0ABC8K4J9_ERUVS</name>
<dbReference type="EMBL" id="CAKOAT010182488">
    <property type="protein sequence ID" value="CAH8353481.1"/>
    <property type="molecule type" value="Genomic_DNA"/>
</dbReference>
<dbReference type="Proteomes" id="UP001642260">
    <property type="component" value="Unassembled WGS sequence"/>
</dbReference>
<gene>
    <name evidence="2" type="ORF">ERUC_LOCUS19236</name>
</gene>
<keyword evidence="3" id="KW-1185">Reference proteome</keyword>
<dbReference type="InterPro" id="IPR001810">
    <property type="entry name" value="F-box_dom"/>
</dbReference>
<dbReference type="Pfam" id="PF00646">
    <property type="entry name" value="F-box"/>
    <property type="match status" value="1"/>
</dbReference>
<sequence>METPNCDRWSELPMDLLRCVLEHLNFVDFHRAKMVCSNWYLCSKQTLGPKAGSPMLIMSQEGKVIVVWMKGCGTGFKQDRFCWK</sequence>
<dbReference type="SUPFAM" id="SSF81383">
    <property type="entry name" value="F-box domain"/>
    <property type="match status" value="1"/>
</dbReference>
<feature type="domain" description="F-box" evidence="1">
    <location>
        <begin position="12"/>
        <end position="51"/>
    </location>
</feature>
<dbReference type="SMART" id="SM00256">
    <property type="entry name" value="FBOX"/>
    <property type="match status" value="1"/>
</dbReference>
<accession>A0ABC8K4J9</accession>
<dbReference type="Gene3D" id="1.20.1280.50">
    <property type="match status" value="1"/>
</dbReference>
<evidence type="ECO:0000313" key="2">
    <source>
        <dbReference type="EMBL" id="CAH8353481.1"/>
    </source>
</evidence>
<protein>
    <recommendedName>
        <fullName evidence="1">F-box domain-containing protein</fullName>
    </recommendedName>
</protein>
<proteinExistence type="predicted"/>